<dbReference type="InterPro" id="IPR006224">
    <property type="entry name" value="PsdUridine_synth_RluA-like_CS"/>
</dbReference>
<reference evidence="9 10" key="1">
    <citation type="journal article" date="2008" name="Proc. Natl. Acad. Sci. U.S.A.">
        <title>The genome of Clostridium kluyveri, a strict anaerobe with unique metabolic features.</title>
        <authorList>
            <person name="Seedorf H."/>
            <person name="Fricke W.F."/>
            <person name="Veith B."/>
            <person name="Brueggemann H."/>
            <person name="Liesegang H."/>
            <person name="Strittmatter A."/>
            <person name="Miethke M."/>
            <person name="Buckel W."/>
            <person name="Hinderberger J."/>
            <person name="Li F."/>
            <person name="Hagemeier C."/>
            <person name="Thauer R.K."/>
            <person name="Gottschalk G."/>
        </authorList>
    </citation>
    <scope>NUCLEOTIDE SEQUENCE [LARGE SCALE GENOMIC DNA]</scope>
    <source>
        <strain evidence="10">ATCC 8527 / DSM 555 / NCIMB 10680</strain>
    </source>
</reference>
<dbReference type="EMBL" id="CP000673">
    <property type="protein sequence ID" value="EDK33241.1"/>
    <property type="molecule type" value="Genomic_DNA"/>
</dbReference>
<dbReference type="PROSITE" id="PS50889">
    <property type="entry name" value="S4"/>
    <property type="match status" value="1"/>
</dbReference>
<evidence type="ECO:0000313" key="10">
    <source>
        <dbReference type="Proteomes" id="UP000002411"/>
    </source>
</evidence>
<gene>
    <name evidence="9" type="ordered locus">CKL_1199</name>
</gene>
<protein>
    <recommendedName>
        <fullName evidence="7">Pseudouridine synthase</fullName>
        <ecNumber evidence="7">5.4.99.-</ecNumber>
    </recommendedName>
</protein>
<dbReference type="InterPro" id="IPR050188">
    <property type="entry name" value="RluA_PseudoU_synthase"/>
</dbReference>
<dbReference type="FunFam" id="3.30.2350.10:FF:000006">
    <property type="entry name" value="Pseudouridine synthase"/>
    <property type="match status" value="1"/>
</dbReference>
<dbReference type="InterPro" id="IPR036986">
    <property type="entry name" value="S4_RNA-bd_sf"/>
</dbReference>
<dbReference type="EC" id="5.4.99.-" evidence="7"/>
<dbReference type="Gene3D" id="3.10.290.10">
    <property type="entry name" value="RNA-binding S4 domain"/>
    <property type="match status" value="1"/>
</dbReference>
<evidence type="ECO:0000256" key="5">
    <source>
        <dbReference type="PIRSR" id="PIRSR606225-1"/>
    </source>
</evidence>
<dbReference type="Pfam" id="PF00849">
    <property type="entry name" value="PseudoU_synth_2"/>
    <property type="match status" value="1"/>
</dbReference>
<comment type="catalytic activity">
    <reaction evidence="1 7">
        <text>a uridine in RNA = a pseudouridine in RNA</text>
        <dbReference type="Rhea" id="RHEA:48348"/>
        <dbReference type="Rhea" id="RHEA-COMP:12068"/>
        <dbReference type="Rhea" id="RHEA-COMP:12069"/>
        <dbReference type="ChEBI" id="CHEBI:65314"/>
        <dbReference type="ChEBI" id="CHEBI:65315"/>
    </reaction>
</comment>
<evidence type="ECO:0000259" key="8">
    <source>
        <dbReference type="Pfam" id="PF00849"/>
    </source>
</evidence>
<keyword evidence="4 7" id="KW-0413">Isomerase</keyword>
<sequence>MKIRNFLVNDDEENLRLDLFICKHIQDKSRSYIQNLIEDNLVEVNHRMKKSNYKTKTGDNIKVSLPDAVELNIKGEDIKLDILYEDSDVIVVNKPQGMIVHPASGVYTGTLVNALLNHCREDLSGINGIARPGIVHRIDKDTSGILVIAKNDMSHNKLSEQLKDHSMTREYIALVEGIIKEEKGSLDKPIGRHKKDKIKMAVVEGGKRAVTHYEVIKRFKEYTLVKCILETGRTHQIRVHMCYLGHPVVGDPVYGYKKQKFNLKGQLLHAQKLGFIHPGTGTYMEFQVEVPEYFKRIIDILSNER</sequence>
<dbReference type="InterPro" id="IPR006225">
    <property type="entry name" value="PsdUridine_synth_RluC/D"/>
</dbReference>
<dbReference type="CDD" id="cd00165">
    <property type="entry name" value="S4"/>
    <property type="match status" value="1"/>
</dbReference>
<dbReference type="PANTHER" id="PTHR21600:SF44">
    <property type="entry name" value="RIBOSOMAL LARGE SUBUNIT PSEUDOURIDINE SYNTHASE D"/>
    <property type="match status" value="1"/>
</dbReference>
<evidence type="ECO:0000256" key="3">
    <source>
        <dbReference type="ARBA" id="ARBA00022884"/>
    </source>
</evidence>
<keyword evidence="10" id="KW-1185">Reference proteome</keyword>
<evidence type="ECO:0000313" key="9">
    <source>
        <dbReference type="EMBL" id="EDK33241.1"/>
    </source>
</evidence>
<dbReference type="Gene3D" id="3.30.2350.10">
    <property type="entry name" value="Pseudouridine synthase"/>
    <property type="match status" value="1"/>
</dbReference>
<dbReference type="SUPFAM" id="SSF55120">
    <property type="entry name" value="Pseudouridine synthase"/>
    <property type="match status" value="1"/>
</dbReference>
<accession>A5N7G0</accession>
<evidence type="ECO:0000256" key="7">
    <source>
        <dbReference type="RuleBase" id="RU362028"/>
    </source>
</evidence>
<proteinExistence type="inferred from homology"/>
<dbReference type="GO" id="GO:0009982">
    <property type="term" value="F:pseudouridine synthase activity"/>
    <property type="evidence" value="ECO:0007669"/>
    <property type="project" value="InterPro"/>
</dbReference>
<dbReference type="SUPFAM" id="SSF55174">
    <property type="entry name" value="Alpha-L RNA-binding motif"/>
    <property type="match status" value="1"/>
</dbReference>
<dbReference type="PROSITE" id="PS01129">
    <property type="entry name" value="PSI_RLU"/>
    <property type="match status" value="1"/>
</dbReference>
<dbReference type="Proteomes" id="UP000002411">
    <property type="component" value="Chromosome"/>
</dbReference>
<dbReference type="InterPro" id="IPR020103">
    <property type="entry name" value="PsdUridine_synth_cat_dom_sf"/>
</dbReference>
<comment type="similarity">
    <text evidence="2 7">Belongs to the pseudouridine synthase RluA family.</text>
</comment>
<dbReference type="STRING" id="431943.CKL_1199"/>
<evidence type="ECO:0000256" key="2">
    <source>
        <dbReference type="ARBA" id="ARBA00010876"/>
    </source>
</evidence>
<evidence type="ECO:0000256" key="4">
    <source>
        <dbReference type="ARBA" id="ARBA00023235"/>
    </source>
</evidence>
<evidence type="ECO:0000256" key="6">
    <source>
        <dbReference type="PROSITE-ProRule" id="PRU00182"/>
    </source>
</evidence>
<dbReference type="NCBIfam" id="TIGR00005">
    <property type="entry name" value="rluA_subfam"/>
    <property type="match status" value="1"/>
</dbReference>
<dbReference type="eggNOG" id="COG0564">
    <property type="taxonomic scope" value="Bacteria"/>
</dbReference>
<keyword evidence="3 6" id="KW-0694">RNA-binding</keyword>
<dbReference type="GO" id="GO:0000455">
    <property type="term" value="P:enzyme-directed rRNA pseudouridine synthesis"/>
    <property type="evidence" value="ECO:0007669"/>
    <property type="project" value="TreeGrafter"/>
</dbReference>
<dbReference type="CDD" id="cd02869">
    <property type="entry name" value="PseudoU_synth_RluA_like"/>
    <property type="match status" value="1"/>
</dbReference>
<dbReference type="PANTHER" id="PTHR21600">
    <property type="entry name" value="MITOCHONDRIAL RNA PSEUDOURIDINE SYNTHASE"/>
    <property type="match status" value="1"/>
</dbReference>
<feature type="active site" evidence="5">
    <location>
        <position position="139"/>
    </location>
</feature>
<dbReference type="RefSeq" id="WP_012101580.1">
    <property type="nucleotide sequence ID" value="NC_009706.1"/>
</dbReference>
<dbReference type="AlphaFoldDB" id="A5N7G0"/>
<comment type="function">
    <text evidence="7">Responsible for synthesis of pseudouridine from uracil.</text>
</comment>
<dbReference type="KEGG" id="ckl:CKL_1199"/>
<dbReference type="GO" id="GO:0140098">
    <property type="term" value="F:catalytic activity, acting on RNA"/>
    <property type="evidence" value="ECO:0007669"/>
    <property type="project" value="UniProtKB-ARBA"/>
</dbReference>
<feature type="domain" description="Pseudouridine synthase RsuA/RluA-like" evidence="8">
    <location>
        <begin position="88"/>
        <end position="241"/>
    </location>
</feature>
<organism evidence="9 10">
    <name type="scientific">Clostridium kluyveri (strain ATCC 8527 / DSM 555 / NBRC 12016 / NCIMB 10680 / K1)</name>
    <dbReference type="NCBI Taxonomy" id="431943"/>
    <lineage>
        <taxon>Bacteria</taxon>
        <taxon>Bacillati</taxon>
        <taxon>Bacillota</taxon>
        <taxon>Clostridia</taxon>
        <taxon>Eubacteriales</taxon>
        <taxon>Clostridiaceae</taxon>
        <taxon>Clostridium</taxon>
    </lineage>
</organism>
<evidence type="ECO:0000256" key="1">
    <source>
        <dbReference type="ARBA" id="ARBA00000073"/>
    </source>
</evidence>
<dbReference type="InterPro" id="IPR006145">
    <property type="entry name" value="PsdUridine_synth_RsuA/RluA"/>
</dbReference>
<name>A5N7G0_CLOK5</name>
<dbReference type="HOGENOM" id="CLU_016902_4_4_9"/>
<dbReference type="GO" id="GO:0003723">
    <property type="term" value="F:RNA binding"/>
    <property type="evidence" value="ECO:0007669"/>
    <property type="project" value="UniProtKB-KW"/>
</dbReference>